<dbReference type="Gene3D" id="2.115.10.20">
    <property type="entry name" value="Glycosyl hydrolase domain, family 43"/>
    <property type="match status" value="1"/>
</dbReference>
<evidence type="ECO:0000313" key="6">
    <source>
        <dbReference type="EMBL" id="UYG17809.1"/>
    </source>
</evidence>
<organism evidence="6 7">
    <name type="scientific">Brachybacterium huguangmaarense</name>
    <dbReference type="NCBI Taxonomy" id="1652028"/>
    <lineage>
        <taxon>Bacteria</taxon>
        <taxon>Bacillati</taxon>
        <taxon>Actinomycetota</taxon>
        <taxon>Actinomycetes</taxon>
        <taxon>Micrococcales</taxon>
        <taxon>Dermabacteraceae</taxon>
        <taxon>Brachybacterium</taxon>
    </lineage>
</organism>
<dbReference type="InterPro" id="IPR001362">
    <property type="entry name" value="Glyco_hydro_32"/>
</dbReference>
<dbReference type="EC" id="3.2.1.26" evidence="2"/>
<keyword evidence="3 6" id="KW-0378">Hydrolase</keyword>
<evidence type="ECO:0000259" key="5">
    <source>
        <dbReference type="Pfam" id="PF00251"/>
    </source>
</evidence>
<dbReference type="InterPro" id="IPR051214">
    <property type="entry name" value="GH32_Enzymes"/>
</dbReference>
<evidence type="ECO:0000256" key="2">
    <source>
        <dbReference type="ARBA" id="ARBA00012758"/>
    </source>
</evidence>
<dbReference type="PANTHER" id="PTHR43101">
    <property type="entry name" value="BETA-FRUCTOSIDASE"/>
    <property type="match status" value="1"/>
</dbReference>
<evidence type="ECO:0000256" key="3">
    <source>
        <dbReference type="ARBA" id="ARBA00022801"/>
    </source>
</evidence>
<dbReference type="Pfam" id="PF00251">
    <property type="entry name" value="Glyco_hydro_32N"/>
    <property type="match status" value="1"/>
</dbReference>
<dbReference type="EMBL" id="CP107020">
    <property type="protein sequence ID" value="UYG17809.1"/>
    <property type="molecule type" value="Genomic_DNA"/>
</dbReference>
<accession>A0ABY6G582</accession>
<dbReference type="SMART" id="SM00640">
    <property type="entry name" value="Glyco_32"/>
    <property type="match status" value="1"/>
</dbReference>
<dbReference type="Gene3D" id="2.60.120.560">
    <property type="entry name" value="Exo-inulinase, domain 1"/>
    <property type="match status" value="1"/>
</dbReference>
<protein>
    <recommendedName>
        <fullName evidence="2">beta-fructofuranosidase</fullName>
        <ecNumber evidence="2">3.2.1.26</ecNumber>
    </recommendedName>
</protein>
<proteinExistence type="inferred from homology"/>
<dbReference type="SUPFAM" id="SSF75005">
    <property type="entry name" value="Arabinanase/levansucrase/invertase"/>
    <property type="match status" value="1"/>
</dbReference>
<dbReference type="Proteomes" id="UP001164305">
    <property type="component" value="Chromosome"/>
</dbReference>
<keyword evidence="7" id="KW-1185">Reference proteome</keyword>
<dbReference type="RefSeq" id="WP_263595017.1">
    <property type="nucleotide sequence ID" value="NZ_CP107020.1"/>
</dbReference>
<reference evidence="6" key="1">
    <citation type="submission" date="2022-10" db="EMBL/GenBank/DDBJ databases">
        <title>Whole-Genome Sequencing of Brachybacterium huguangmaarense BRM-3, Isolated from Betula schmidtii.</title>
        <authorList>
            <person name="Haam D."/>
        </authorList>
    </citation>
    <scope>NUCLEOTIDE SEQUENCE</scope>
    <source>
        <strain evidence="6">BRM-3</strain>
    </source>
</reference>
<feature type="domain" description="Glycosyl hydrolase family 32 N-terminal" evidence="5">
    <location>
        <begin position="24"/>
        <end position="290"/>
    </location>
</feature>
<dbReference type="InterPro" id="IPR023296">
    <property type="entry name" value="Glyco_hydro_beta-prop_sf"/>
</dbReference>
<comment type="similarity">
    <text evidence="1">Belongs to the glycosyl hydrolase 32 family.</text>
</comment>
<dbReference type="CDD" id="cd08995">
    <property type="entry name" value="GH32_EcAec43-like"/>
    <property type="match status" value="1"/>
</dbReference>
<dbReference type="PANTHER" id="PTHR43101:SF1">
    <property type="entry name" value="BETA-FRUCTOSIDASE"/>
    <property type="match status" value="1"/>
</dbReference>
<dbReference type="InterPro" id="IPR013148">
    <property type="entry name" value="Glyco_hydro_32_N"/>
</dbReference>
<evidence type="ECO:0000256" key="4">
    <source>
        <dbReference type="ARBA" id="ARBA00023295"/>
    </source>
</evidence>
<name>A0ABY6G582_9MICO</name>
<gene>
    <name evidence="6" type="ORF">BRM3_05150</name>
</gene>
<evidence type="ECO:0000256" key="1">
    <source>
        <dbReference type="ARBA" id="ARBA00009902"/>
    </source>
</evidence>
<evidence type="ECO:0000313" key="7">
    <source>
        <dbReference type="Proteomes" id="UP001164305"/>
    </source>
</evidence>
<keyword evidence="4" id="KW-0326">Glycosidase</keyword>
<sequence length="478" mass="53725">MQSSPFFRPSPDWVGDVIPYMDGDTLRLYYLRESRTSPKPGTPWALATTQDLTTFEDRGVALVGGGPDAADFNAYTGSIVRDDDGLHHLFYTGQNPALTGEDGRPLQVVMHATSPDLEAWTKLPDDTFGASEGYETSDWRDPFVYRTSPDGPWQMILAARHDHGPSRRRGLIARLTSTDLCRWEPTTPLWDPHQAIAHECPEIFRLGDWWYLVHSEFSDSFVTRYRMSRSPEGPWISPALDTLDGRSFYAAKSADVHGRRVFIGWIASRAGDTDDGPWQWAGTMSLLEAVPREDGTLDFGIPDETFSAFPEPGPISLTPCVTAPDGYACDVGEHELPRRAHVRVELEATPDTSGYGLLLRCSGDGENGYALRIEPRRRRMVLDRWPRPTTGTEQWQISGDVPHAIELERPLDLPDHDDRPHTLDVLMWDDILVVSFDRRVCLSTRIHDHVSGRLGAFVTDGSLRLHRLDLHHAPDQHA</sequence>
<dbReference type="GO" id="GO:0016787">
    <property type="term" value="F:hydrolase activity"/>
    <property type="evidence" value="ECO:0007669"/>
    <property type="project" value="UniProtKB-KW"/>
</dbReference>